<proteinExistence type="predicted"/>
<organism evidence="1">
    <name type="scientific">Medicago truncatula</name>
    <name type="common">Barrel medic</name>
    <name type="synonym">Medicago tribuloides</name>
    <dbReference type="NCBI Taxonomy" id="3880"/>
    <lineage>
        <taxon>Eukaryota</taxon>
        <taxon>Viridiplantae</taxon>
        <taxon>Streptophyta</taxon>
        <taxon>Embryophyta</taxon>
        <taxon>Tracheophyta</taxon>
        <taxon>Spermatophyta</taxon>
        <taxon>Magnoliopsida</taxon>
        <taxon>eudicotyledons</taxon>
        <taxon>Gunneridae</taxon>
        <taxon>Pentapetalae</taxon>
        <taxon>rosids</taxon>
        <taxon>fabids</taxon>
        <taxon>Fabales</taxon>
        <taxon>Fabaceae</taxon>
        <taxon>Papilionoideae</taxon>
        <taxon>50 kb inversion clade</taxon>
        <taxon>NPAAA clade</taxon>
        <taxon>Hologalegina</taxon>
        <taxon>IRL clade</taxon>
        <taxon>Trifolieae</taxon>
        <taxon>Medicago</taxon>
    </lineage>
</organism>
<accession>A0A396HQR9</accession>
<dbReference type="EMBL" id="PSQE01000005">
    <property type="protein sequence ID" value="RHN55680.1"/>
    <property type="molecule type" value="Genomic_DNA"/>
</dbReference>
<reference evidence="1" key="1">
    <citation type="journal article" date="2018" name="Nat. Plants">
        <title>Whole-genome landscape of Medicago truncatula symbiotic genes.</title>
        <authorList>
            <person name="Pecrix Y."/>
            <person name="Gamas P."/>
            <person name="Carrere S."/>
        </authorList>
    </citation>
    <scope>NUCLEOTIDE SEQUENCE</scope>
    <source>
        <tissue evidence="1">Leaves</tissue>
    </source>
</reference>
<name>A0A396HQR9_MEDTR</name>
<dbReference type="Gramene" id="rna30900">
    <property type="protein sequence ID" value="RHN55680.1"/>
    <property type="gene ID" value="gene30900"/>
</dbReference>
<evidence type="ECO:0000313" key="1">
    <source>
        <dbReference type="EMBL" id="RHN55680.1"/>
    </source>
</evidence>
<dbReference type="Proteomes" id="UP000265566">
    <property type="component" value="Chromosome 5"/>
</dbReference>
<protein>
    <submittedName>
        <fullName evidence="1">Uncharacterized protein</fullName>
    </submittedName>
</protein>
<sequence length="87" mass="9639">MITLNYTIVLIIAIDSSIPCYMCSCPCFINLFQCINVDDMSSISIYPNTSLKGTVQSNISPCHLLAILGPRYRVGSNEVKAITRDYT</sequence>
<comment type="caution">
    <text evidence="1">The sequence shown here is derived from an EMBL/GenBank/DDBJ whole genome shotgun (WGS) entry which is preliminary data.</text>
</comment>
<dbReference type="AlphaFoldDB" id="A0A396HQR9"/>
<gene>
    <name evidence="1" type="ORF">MtrunA17_Chr5g0420561</name>
</gene>